<dbReference type="Pfam" id="PF06099">
    <property type="entry name" value="Phenol_hyd_sub"/>
    <property type="match status" value="1"/>
</dbReference>
<evidence type="ECO:0000313" key="1">
    <source>
        <dbReference type="EMBL" id="OXY80399.1"/>
    </source>
</evidence>
<dbReference type="RefSeq" id="WP_094202162.1">
    <property type="nucleotide sequence ID" value="NZ_NBIM01000012.1"/>
</dbReference>
<gene>
    <name evidence="1" type="ORF">B6S08_17860</name>
</gene>
<evidence type="ECO:0000313" key="2">
    <source>
        <dbReference type="Proteomes" id="UP000242757"/>
    </source>
</evidence>
<dbReference type="InterPro" id="IPR010353">
    <property type="entry name" value="DmpK"/>
</dbReference>
<name>A0A233RAH9_9GAMM</name>
<protein>
    <submittedName>
        <fullName evidence="1">Phenol hydroxylase</fullName>
    </submittedName>
</protein>
<organism evidence="1 2">
    <name type="scientific">Oceanimonas doudoroffii</name>
    <dbReference type="NCBI Taxonomy" id="84158"/>
    <lineage>
        <taxon>Bacteria</taxon>
        <taxon>Pseudomonadati</taxon>
        <taxon>Pseudomonadota</taxon>
        <taxon>Gammaproteobacteria</taxon>
        <taxon>Aeromonadales</taxon>
        <taxon>Aeromonadaceae</taxon>
        <taxon>Oceanimonas</taxon>
    </lineage>
</organism>
<reference evidence="1 2" key="1">
    <citation type="submission" date="2017-08" db="EMBL/GenBank/DDBJ databases">
        <title>A Genome Sequence of Oceanimonas doudoroffii ATCC 27123T.</title>
        <authorList>
            <person name="Brennan M.A."/>
            <person name="Maclea K.S."/>
            <person name="Mcclelland W.D."/>
            <person name="Trachtenberg A.M."/>
        </authorList>
    </citation>
    <scope>NUCLEOTIDE SEQUENCE [LARGE SCALE GENOMIC DNA]</scope>
    <source>
        <strain evidence="1 2">ATCC 27123</strain>
    </source>
</reference>
<dbReference type="EMBL" id="NBIM01000012">
    <property type="protein sequence ID" value="OXY80399.1"/>
    <property type="molecule type" value="Genomic_DNA"/>
</dbReference>
<dbReference type="OrthoDB" id="8564678at2"/>
<accession>A0A233RAH9</accession>
<dbReference type="Proteomes" id="UP000242757">
    <property type="component" value="Unassembled WGS sequence"/>
</dbReference>
<sequence length="99" mass="11271">MNTTRSHPVSAHAEASKLTKYIRVRSQPGARFVEFDFAIGDPGLFVELVLPRESFEAFCNTNQVVAMTQEQTEAVDAEIDKWRYGEETLMGRNHDHSQQ</sequence>
<dbReference type="AlphaFoldDB" id="A0A233RAH9"/>
<comment type="caution">
    <text evidence="1">The sequence shown here is derived from an EMBL/GenBank/DDBJ whole genome shotgun (WGS) entry which is preliminary data.</text>
</comment>
<keyword evidence="2" id="KW-1185">Reference proteome</keyword>
<proteinExistence type="predicted"/>